<proteinExistence type="predicted"/>
<keyword evidence="2" id="KW-1185">Reference proteome</keyword>
<dbReference type="RefSeq" id="WP_202784489.1">
    <property type="nucleotide sequence ID" value="NZ_CAHJWF010000369.1"/>
</dbReference>
<organism evidence="1 2">
    <name type="scientific">Bathymodiolus thermophilus thioautotrophic gill symbiont</name>
    <dbReference type="NCBI Taxonomy" id="2360"/>
    <lineage>
        <taxon>Bacteria</taxon>
        <taxon>Pseudomonadati</taxon>
        <taxon>Pseudomonadota</taxon>
        <taxon>Gammaproteobacteria</taxon>
        <taxon>sulfur-oxidizing symbionts</taxon>
    </lineage>
</organism>
<sequence>MKQYLQLFKYLKEFAKLRNKVIRNIKQYDYVFLDAIPNNDFFYNTVKTDDKKDFWLKLKKPEEPQEPIKPQIETPKELINWLEDLYNEDNDPIIKTEIEHNEVTLFLDDKPELKEKLNNYIDNHWTGDLSQYQVKHQEYQQQKARYDKKLIKYTKLFKLYQQFFKFYEELKNNSETHELIIVVGLFNHQQNNDSLKHI</sequence>
<name>A0ABN7GCC2_9GAMM</name>
<dbReference type="EMBL" id="CAHJWF010000369">
    <property type="protein sequence ID" value="CAB5507046.1"/>
    <property type="molecule type" value="Genomic_DNA"/>
</dbReference>
<gene>
    <name evidence="1" type="ORF">AZO1586I_1755</name>
</gene>
<evidence type="ECO:0000313" key="1">
    <source>
        <dbReference type="EMBL" id="CAB5507046.1"/>
    </source>
</evidence>
<protein>
    <submittedName>
        <fullName evidence="1">Uncharacterized protein</fullName>
    </submittedName>
</protein>
<comment type="caution">
    <text evidence="1">The sequence shown here is derived from an EMBL/GenBank/DDBJ whole genome shotgun (WGS) entry which is preliminary data.</text>
</comment>
<reference evidence="1 2" key="1">
    <citation type="submission" date="2020-05" db="EMBL/GenBank/DDBJ databases">
        <authorList>
            <person name="Petersen J."/>
            <person name="Sayavedra L."/>
        </authorList>
    </citation>
    <scope>NUCLEOTIDE SEQUENCE [LARGE SCALE GENOMIC DNA]</scope>
    <source>
        <strain evidence="1">B azoricus SOX ET2 1586I</strain>
    </source>
</reference>
<accession>A0ABN7GCC2</accession>
<dbReference type="Proteomes" id="UP000626656">
    <property type="component" value="Unassembled WGS sequence"/>
</dbReference>
<evidence type="ECO:0000313" key="2">
    <source>
        <dbReference type="Proteomes" id="UP000626656"/>
    </source>
</evidence>